<evidence type="ECO:0000313" key="13">
    <source>
        <dbReference type="EMBL" id="MCC2253100.1"/>
    </source>
</evidence>
<accession>A0ABS8FST1</accession>
<evidence type="ECO:0000256" key="3">
    <source>
        <dbReference type="ARBA" id="ARBA00016337"/>
    </source>
</evidence>
<dbReference type="Gene3D" id="3.10.520.10">
    <property type="entry name" value="ApbE-like domains"/>
    <property type="match status" value="1"/>
</dbReference>
<keyword evidence="14" id="KW-1185">Reference proteome</keyword>
<evidence type="ECO:0000256" key="9">
    <source>
        <dbReference type="ARBA" id="ARBA00031306"/>
    </source>
</evidence>
<organism evidence="13 14">
    <name type="scientific">Ruminococcus turbiniformis</name>
    <dbReference type="NCBI Taxonomy" id="2881258"/>
    <lineage>
        <taxon>Bacteria</taxon>
        <taxon>Bacillati</taxon>
        <taxon>Bacillota</taxon>
        <taxon>Clostridia</taxon>
        <taxon>Eubacteriales</taxon>
        <taxon>Oscillospiraceae</taxon>
        <taxon>Ruminococcus</taxon>
    </lineage>
</organism>
<dbReference type="PANTHER" id="PTHR30040">
    <property type="entry name" value="THIAMINE BIOSYNTHESIS LIPOPROTEIN APBE"/>
    <property type="match status" value="1"/>
</dbReference>
<sequence>MTAILSAAVLLAVSASAGGCSSPRESESLQMSGMYFDTIVQIEAWGTEQEVLDHCDEMCEYYEQLLSATIETSEVSQINNAAGSPVTVSEETADLIRTGIRYGELSGGKFDITIAPASSLWQFRDNEEGVMPDPDELAEAVSHIDYRCIQVDGTTVTLTDPDAKIDLGGIAKGYIADRLKEYLKSKGVEHALINLGGNMVTLGGRYDGSDFNIALQKPFAETGTALATVRVSDKSVVSSGNYERFFEKDGVIWHHILDPDTGYPVENELDQVTIISENSVDGDALSTTCFVLGLEDGMDLIQSLDGIEAVFVTSDGEVHPSSDDLDLTIL</sequence>
<keyword evidence="5 11" id="KW-0808">Transferase</keyword>
<feature type="signal peptide" evidence="12">
    <location>
        <begin position="1"/>
        <end position="17"/>
    </location>
</feature>
<dbReference type="PANTHER" id="PTHR30040:SF2">
    <property type="entry name" value="FAD:PROTEIN FMN TRANSFERASE"/>
    <property type="match status" value="1"/>
</dbReference>
<dbReference type="Proteomes" id="UP001198151">
    <property type="component" value="Unassembled WGS sequence"/>
</dbReference>
<name>A0ABS8FST1_9FIRM</name>
<feature type="chain" id="PRO_5047017016" description="FAD:protein FMN transferase" evidence="12">
    <location>
        <begin position="18"/>
        <end position="330"/>
    </location>
</feature>
<evidence type="ECO:0000256" key="8">
    <source>
        <dbReference type="ARBA" id="ARBA00022842"/>
    </source>
</evidence>
<evidence type="ECO:0000256" key="4">
    <source>
        <dbReference type="ARBA" id="ARBA00022630"/>
    </source>
</evidence>
<dbReference type="Pfam" id="PF02424">
    <property type="entry name" value="ApbE"/>
    <property type="match status" value="1"/>
</dbReference>
<keyword evidence="4 11" id="KW-0285">Flavoprotein</keyword>
<evidence type="ECO:0000256" key="10">
    <source>
        <dbReference type="ARBA" id="ARBA00048540"/>
    </source>
</evidence>
<gene>
    <name evidence="13" type="ORF">LKD70_01360</name>
</gene>
<evidence type="ECO:0000256" key="2">
    <source>
        <dbReference type="ARBA" id="ARBA00011955"/>
    </source>
</evidence>
<dbReference type="EC" id="2.7.1.180" evidence="2 11"/>
<evidence type="ECO:0000256" key="11">
    <source>
        <dbReference type="PIRNR" id="PIRNR006268"/>
    </source>
</evidence>
<keyword evidence="7 11" id="KW-0274">FAD</keyword>
<evidence type="ECO:0000313" key="14">
    <source>
        <dbReference type="Proteomes" id="UP001198151"/>
    </source>
</evidence>
<protein>
    <recommendedName>
        <fullName evidence="3 11">FAD:protein FMN transferase</fullName>
        <ecNumber evidence="2 11">2.7.1.180</ecNumber>
    </recommendedName>
    <alternativeName>
        <fullName evidence="9 11">Flavin transferase</fullName>
    </alternativeName>
</protein>
<evidence type="ECO:0000256" key="5">
    <source>
        <dbReference type="ARBA" id="ARBA00022679"/>
    </source>
</evidence>
<comment type="caution">
    <text evidence="13">The sequence shown here is derived from an EMBL/GenBank/DDBJ whole genome shotgun (WGS) entry which is preliminary data.</text>
</comment>
<evidence type="ECO:0000256" key="1">
    <source>
        <dbReference type="ARBA" id="ARBA00001946"/>
    </source>
</evidence>
<comment type="catalytic activity">
    <reaction evidence="10 11">
        <text>L-threonyl-[protein] + FAD = FMN-L-threonyl-[protein] + AMP + H(+)</text>
        <dbReference type="Rhea" id="RHEA:36847"/>
        <dbReference type="Rhea" id="RHEA-COMP:11060"/>
        <dbReference type="Rhea" id="RHEA-COMP:11061"/>
        <dbReference type="ChEBI" id="CHEBI:15378"/>
        <dbReference type="ChEBI" id="CHEBI:30013"/>
        <dbReference type="ChEBI" id="CHEBI:57692"/>
        <dbReference type="ChEBI" id="CHEBI:74257"/>
        <dbReference type="ChEBI" id="CHEBI:456215"/>
        <dbReference type="EC" id="2.7.1.180"/>
    </reaction>
</comment>
<reference evidence="13 14" key="1">
    <citation type="submission" date="2021-10" db="EMBL/GenBank/DDBJ databases">
        <title>Anaerobic single-cell dispensing facilitates the cultivation of human gut bacteria.</title>
        <authorList>
            <person name="Afrizal A."/>
        </authorList>
    </citation>
    <scope>NUCLEOTIDE SEQUENCE [LARGE SCALE GENOMIC DNA]</scope>
    <source>
        <strain evidence="13 14">CLA-AA-H200</strain>
    </source>
</reference>
<dbReference type="InterPro" id="IPR024932">
    <property type="entry name" value="ApbE"/>
</dbReference>
<dbReference type="EMBL" id="JAJEQX010000002">
    <property type="protein sequence ID" value="MCC2253100.1"/>
    <property type="molecule type" value="Genomic_DNA"/>
</dbReference>
<dbReference type="PIRSF" id="PIRSF006268">
    <property type="entry name" value="ApbE"/>
    <property type="match status" value="1"/>
</dbReference>
<dbReference type="InterPro" id="IPR003374">
    <property type="entry name" value="ApbE-like_sf"/>
</dbReference>
<keyword evidence="6 11" id="KW-0479">Metal-binding</keyword>
<evidence type="ECO:0000256" key="7">
    <source>
        <dbReference type="ARBA" id="ARBA00022827"/>
    </source>
</evidence>
<dbReference type="SUPFAM" id="SSF143631">
    <property type="entry name" value="ApbE-like"/>
    <property type="match status" value="1"/>
</dbReference>
<keyword evidence="12" id="KW-0732">Signal</keyword>
<comment type="cofactor">
    <cofactor evidence="1">
        <name>Mg(2+)</name>
        <dbReference type="ChEBI" id="CHEBI:18420"/>
    </cofactor>
</comment>
<proteinExistence type="inferred from homology"/>
<evidence type="ECO:0000256" key="6">
    <source>
        <dbReference type="ARBA" id="ARBA00022723"/>
    </source>
</evidence>
<dbReference type="GO" id="GO:0016740">
    <property type="term" value="F:transferase activity"/>
    <property type="evidence" value="ECO:0007669"/>
    <property type="project" value="UniProtKB-KW"/>
</dbReference>
<evidence type="ECO:0000256" key="12">
    <source>
        <dbReference type="SAM" id="SignalP"/>
    </source>
</evidence>
<keyword evidence="8 11" id="KW-0460">Magnesium</keyword>
<comment type="similarity">
    <text evidence="11">Belongs to the ApbE family.</text>
</comment>